<dbReference type="InterPro" id="IPR051548">
    <property type="entry name" value="Grx-like_ET"/>
</dbReference>
<dbReference type="CDD" id="cd02976">
    <property type="entry name" value="NrdH"/>
    <property type="match status" value="1"/>
</dbReference>
<dbReference type="Proteomes" id="UP000050544">
    <property type="component" value="Unassembled WGS sequence"/>
</dbReference>
<proteinExistence type="predicted"/>
<name>A0A0P6XG70_9CHLR</name>
<dbReference type="InterPro" id="IPR011767">
    <property type="entry name" value="GLR_AS"/>
</dbReference>
<dbReference type="OrthoDB" id="9795531at2"/>
<dbReference type="PANTHER" id="PTHR34386">
    <property type="entry name" value="GLUTAREDOXIN"/>
    <property type="match status" value="1"/>
</dbReference>
<evidence type="ECO:0000259" key="1">
    <source>
        <dbReference type="Pfam" id="PF00462"/>
    </source>
</evidence>
<dbReference type="PANTHER" id="PTHR34386:SF1">
    <property type="entry name" value="GLUTAREDOXIN-LIKE PROTEIN NRDH"/>
    <property type="match status" value="1"/>
</dbReference>
<evidence type="ECO:0000313" key="2">
    <source>
        <dbReference type="EMBL" id="KPL82300.1"/>
    </source>
</evidence>
<dbReference type="PROSITE" id="PS51354">
    <property type="entry name" value="GLUTAREDOXIN_2"/>
    <property type="match status" value="1"/>
</dbReference>
<protein>
    <submittedName>
        <fullName evidence="2">Glutaredoxin</fullName>
    </submittedName>
</protein>
<dbReference type="GO" id="GO:0045454">
    <property type="term" value="P:cell redox homeostasis"/>
    <property type="evidence" value="ECO:0007669"/>
    <property type="project" value="TreeGrafter"/>
</dbReference>
<sequence length="85" mass="9494">MSTGTTSQPRVIVFSTPNCPFCNMAKRYLRERGIKFRDVDVSRDAAAARDMVRRSGQQGVPVIDINGKIVVGFDRPKIDRLLGLK</sequence>
<dbReference type="GO" id="GO:0009055">
    <property type="term" value="F:electron transfer activity"/>
    <property type="evidence" value="ECO:0007669"/>
    <property type="project" value="TreeGrafter"/>
</dbReference>
<dbReference type="InterPro" id="IPR011911">
    <property type="entry name" value="GlrX_YruB"/>
</dbReference>
<dbReference type="EMBL" id="LGKO01000005">
    <property type="protein sequence ID" value="KPL82300.1"/>
    <property type="molecule type" value="Genomic_DNA"/>
</dbReference>
<comment type="caution">
    <text evidence="2">The sequence shown here is derived from an EMBL/GenBank/DDBJ whole genome shotgun (WGS) entry which is preliminary data.</text>
</comment>
<dbReference type="InterPro" id="IPR002109">
    <property type="entry name" value="Glutaredoxin"/>
</dbReference>
<dbReference type="SUPFAM" id="SSF52833">
    <property type="entry name" value="Thioredoxin-like"/>
    <property type="match status" value="1"/>
</dbReference>
<dbReference type="NCBIfam" id="TIGR02196">
    <property type="entry name" value="GlrX_YruB"/>
    <property type="match status" value="1"/>
</dbReference>
<evidence type="ECO:0000313" key="3">
    <source>
        <dbReference type="Proteomes" id="UP000050544"/>
    </source>
</evidence>
<dbReference type="PROSITE" id="PS00195">
    <property type="entry name" value="GLUTAREDOXIN_1"/>
    <property type="match status" value="1"/>
</dbReference>
<dbReference type="RefSeq" id="WP_054521756.1">
    <property type="nucleotide sequence ID" value="NZ_LGKO01000005.1"/>
</dbReference>
<accession>A0A0P6XG70</accession>
<reference evidence="2 3" key="1">
    <citation type="submission" date="2015-07" db="EMBL/GenBank/DDBJ databases">
        <title>Whole genome sequence of Thermanaerothrix daxensis DSM 23592.</title>
        <authorList>
            <person name="Hemp J."/>
            <person name="Ward L.M."/>
            <person name="Pace L.A."/>
            <person name="Fischer W.W."/>
        </authorList>
    </citation>
    <scope>NUCLEOTIDE SEQUENCE [LARGE SCALE GENOMIC DNA]</scope>
    <source>
        <strain evidence="2 3">GNS-1</strain>
    </source>
</reference>
<organism evidence="2 3">
    <name type="scientific">Thermanaerothrix daxensis</name>
    <dbReference type="NCBI Taxonomy" id="869279"/>
    <lineage>
        <taxon>Bacteria</taxon>
        <taxon>Bacillati</taxon>
        <taxon>Chloroflexota</taxon>
        <taxon>Anaerolineae</taxon>
        <taxon>Anaerolineales</taxon>
        <taxon>Anaerolineaceae</taxon>
        <taxon>Thermanaerothrix</taxon>
    </lineage>
</organism>
<dbReference type="AlphaFoldDB" id="A0A0P6XG70"/>
<dbReference type="STRING" id="869279.SE15_08845"/>
<gene>
    <name evidence="2" type="ORF">SE15_08845</name>
</gene>
<dbReference type="Gene3D" id="3.40.30.10">
    <property type="entry name" value="Glutaredoxin"/>
    <property type="match status" value="1"/>
</dbReference>
<feature type="domain" description="Glutaredoxin" evidence="1">
    <location>
        <begin position="11"/>
        <end position="70"/>
    </location>
</feature>
<keyword evidence="3" id="KW-1185">Reference proteome</keyword>
<dbReference type="Pfam" id="PF00462">
    <property type="entry name" value="Glutaredoxin"/>
    <property type="match status" value="1"/>
</dbReference>
<dbReference type="InterPro" id="IPR036249">
    <property type="entry name" value="Thioredoxin-like_sf"/>
</dbReference>